<organism evidence="1">
    <name type="scientific">Brassica napus</name>
    <name type="common">Rape</name>
    <dbReference type="NCBI Taxonomy" id="3708"/>
    <lineage>
        <taxon>Eukaryota</taxon>
        <taxon>Viridiplantae</taxon>
        <taxon>Streptophyta</taxon>
        <taxon>Embryophyta</taxon>
        <taxon>Tracheophyta</taxon>
        <taxon>Spermatophyta</taxon>
        <taxon>Magnoliopsida</taxon>
        <taxon>eudicotyledons</taxon>
        <taxon>Gunneridae</taxon>
        <taxon>Pentapetalae</taxon>
        <taxon>rosids</taxon>
        <taxon>malvids</taxon>
        <taxon>Brassicales</taxon>
        <taxon>Brassicaceae</taxon>
        <taxon>Brassiceae</taxon>
        <taxon>Brassica</taxon>
    </lineage>
</organism>
<reference evidence="1" key="1">
    <citation type="submission" date="2021-01" db="EMBL/GenBank/DDBJ databases">
        <authorList>
            <consortium name="Genoscope - CEA"/>
            <person name="William W."/>
        </authorList>
    </citation>
    <scope>NUCLEOTIDE SEQUENCE</scope>
</reference>
<name>A0A816LYH3_BRANA</name>
<dbReference type="Proteomes" id="UP001295469">
    <property type="component" value="Chromosome C07"/>
</dbReference>
<accession>A0A816LYH3</accession>
<sequence length="81" mass="9378">MKSNVVFITINRLFQILTVWFPTTQNNYFNGATVSYFGRETCLFQCRPVLQKKTTFQISVTGLSWWNIGQYSEALSSMPKV</sequence>
<protein>
    <submittedName>
        <fullName evidence="1">(rape) hypothetical protein</fullName>
    </submittedName>
</protein>
<evidence type="ECO:0000313" key="1">
    <source>
        <dbReference type="EMBL" id="CAF1948470.1"/>
    </source>
</evidence>
<dbReference type="AlphaFoldDB" id="A0A816LYH3"/>
<dbReference type="EMBL" id="HG994371">
    <property type="protein sequence ID" value="CAF1948470.1"/>
    <property type="molecule type" value="Genomic_DNA"/>
</dbReference>
<gene>
    <name evidence="1" type="ORF">DARMORV10_C07P03470.1</name>
</gene>
<proteinExistence type="predicted"/>